<keyword evidence="2" id="KW-1185">Reference proteome</keyword>
<sequence length="233" mass="26077">MPTSPVFPDILTTDSHVVYVDFGYFGSVDFASEPSISSYGTESAIIIPFLADGPNGIPKYALTLGQIYQRDRGDIARVNINSPYYGIDEVIVTETGAVWKNGSEELRVSFVKSNPCQVPKPYRQHQFDVLVEEELQFSFTGPDLGYCDRHLSVENPVCEIMEGIKTDVDELSPNVCQFYQPTSKGSCEASLTFESITDGFRDLLLVKDDPIAVLNSERFYDDFDISLKYPCME</sequence>
<proteinExistence type="predicted"/>
<reference evidence="1" key="1">
    <citation type="submission" date="2021-10" db="EMBL/GenBank/DDBJ databases">
        <title>Tropical sea cucumber genome reveals ecological adaptation and Cuvierian tubules defense mechanism.</title>
        <authorList>
            <person name="Chen T."/>
        </authorList>
    </citation>
    <scope>NUCLEOTIDE SEQUENCE</scope>
    <source>
        <strain evidence="1">Nanhai2018</strain>
        <tissue evidence="1">Muscle</tissue>
    </source>
</reference>
<protein>
    <submittedName>
        <fullName evidence="1">Uncharacterized protein</fullName>
    </submittedName>
</protein>
<comment type="caution">
    <text evidence="1">The sequence shown here is derived from an EMBL/GenBank/DDBJ whole genome shotgun (WGS) entry which is preliminary data.</text>
</comment>
<dbReference type="AlphaFoldDB" id="A0A9Q1BE55"/>
<organism evidence="1 2">
    <name type="scientific">Holothuria leucospilota</name>
    <name type="common">Black long sea cucumber</name>
    <name type="synonym">Mertensiothuria leucospilota</name>
    <dbReference type="NCBI Taxonomy" id="206669"/>
    <lineage>
        <taxon>Eukaryota</taxon>
        <taxon>Metazoa</taxon>
        <taxon>Echinodermata</taxon>
        <taxon>Eleutherozoa</taxon>
        <taxon>Echinozoa</taxon>
        <taxon>Holothuroidea</taxon>
        <taxon>Aspidochirotacea</taxon>
        <taxon>Aspidochirotida</taxon>
        <taxon>Holothuriidae</taxon>
        <taxon>Holothuria</taxon>
    </lineage>
</organism>
<evidence type="ECO:0000313" key="1">
    <source>
        <dbReference type="EMBL" id="KAJ8021332.1"/>
    </source>
</evidence>
<dbReference type="Proteomes" id="UP001152320">
    <property type="component" value="Chromosome 21"/>
</dbReference>
<name>A0A9Q1BE55_HOLLE</name>
<gene>
    <name evidence="1" type="ORF">HOLleu_38500</name>
</gene>
<dbReference type="EMBL" id="JAIZAY010000021">
    <property type="protein sequence ID" value="KAJ8021332.1"/>
    <property type="molecule type" value="Genomic_DNA"/>
</dbReference>
<evidence type="ECO:0000313" key="2">
    <source>
        <dbReference type="Proteomes" id="UP001152320"/>
    </source>
</evidence>
<accession>A0A9Q1BE55</accession>